<reference evidence="2 3" key="1">
    <citation type="submission" date="2017-09" db="EMBL/GenBank/DDBJ databases">
        <authorList>
            <consortium name="International Durum Wheat Genome Sequencing Consortium (IDWGSC)"/>
            <person name="Milanesi L."/>
        </authorList>
    </citation>
    <scope>NUCLEOTIDE SEQUENCE [LARGE SCALE GENOMIC DNA]</scope>
    <source>
        <strain evidence="3">cv. Svevo</strain>
    </source>
</reference>
<organism evidence="2 3">
    <name type="scientific">Triticum turgidum subsp. durum</name>
    <name type="common">Durum wheat</name>
    <name type="synonym">Triticum durum</name>
    <dbReference type="NCBI Taxonomy" id="4567"/>
    <lineage>
        <taxon>Eukaryota</taxon>
        <taxon>Viridiplantae</taxon>
        <taxon>Streptophyta</taxon>
        <taxon>Embryophyta</taxon>
        <taxon>Tracheophyta</taxon>
        <taxon>Spermatophyta</taxon>
        <taxon>Magnoliopsida</taxon>
        <taxon>Liliopsida</taxon>
        <taxon>Poales</taxon>
        <taxon>Poaceae</taxon>
        <taxon>BOP clade</taxon>
        <taxon>Pooideae</taxon>
        <taxon>Triticodae</taxon>
        <taxon>Triticeae</taxon>
        <taxon>Triticinae</taxon>
        <taxon>Triticum</taxon>
    </lineage>
</organism>
<feature type="compositionally biased region" description="Low complexity" evidence="1">
    <location>
        <begin position="1"/>
        <end position="43"/>
    </location>
</feature>
<dbReference type="PANTHER" id="PTHR35459:SF5">
    <property type="entry name" value="OS02G0664700 PROTEIN"/>
    <property type="match status" value="1"/>
</dbReference>
<feature type="compositionally biased region" description="Pro residues" evidence="1">
    <location>
        <begin position="61"/>
        <end position="70"/>
    </location>
</feature>
<feature type="region of interest" description="Disordered" evidence="1">
    <location>
        <begin position="191"/>
        <end position="245"/>
    </location>
</feature>
<dbReference type="Proteomes" id="UP000324705">
    <property type="component" value="Chromosome 6B"/>
</dbReference>
<protein>
    <submittedName>
        <fullName evidence="2">Uncharacterized protein</fullName>
    </submittedName>
</protein>
<evidence type="ECO:0000256" key="1">
    <source>
        <dbReference type="SAM" id="MobiDB-lite"/>
    </source>
</evidence>
<dbReference type="AlphaFoldDB" id="A0A9R1BC44"/>
<feature type="compositionally biased region" description="Pro residues" evidence="1">
    <location>
        <begin position="130"/>
        <end position="141"/>
    </location>
</feature>
<dbReference type="PANTHER" id="PTHR35459">
    <property type="entry name" value="T1N6.14 PROTEIN"/>
    <property type="match status" value="1"/>
</dbReference>
<feature type="compositionally biased region" description="Pro residues" evidence="1">
    <location>
        <begin position="44"/>
        <end position="53"/>
    </location>
</feature>
<evidence type="ECO:0000313" key="2">
    <source>
        <dbReference type="EMBL" id="VAI59196.1"/>
    </source>
</evidence>
<proteinExistence type="predicted"/>
<sequence>MATPTAAADTAAAPLTPVAPEPAAKVSPAPSDMAAPTAAADTSAPPPPAPAPPTAAADTTAPPPPAPAPPTSAADTAAPPPPPPTTTTEPAAKVSHSPYHMAAPTATAETVGRPIPHPPAPEIAAKVSHFPPPFPPQPDAPAPKRRKLEEAGFHTSAYYKIRAAVADLRLRFVQIKTVLELSKKMRLDLGVSSESMKPSEKPLAGAVKDEPTEPVPSGERNQVPPTGQPAVPPNIANDGAPATQA</sequence>
<name>A0A9R1BC44_TRITD</name>
<accession>A0A9R1BC44</accession>
<keyword evidence="3" id="KW-1185">Reference proteome</keyword>
<dbReference type="Gramene" id="TRITD6Bv1G143260.3">
    <property type="protein sequence ID" value="TRITD6Bv1G143260.3"/>
    <property type="gene ID" value="TRITD6Bv1G143260"/>
</dbReference>
<evidence type="ECO:0000313" key="3">
    <source>
        <dbReference type="Proteomes" id="UP000324705"/>
    </source>
</evidence>
<dbReference type="EMBL" id="LT934122">
    <property type="protein sequence ID" value="VAI59196.1"/>
    <property type="molecule type" value="Genomic_DNA"/>
</dbReference>
<dbReference type="PRINTS" id="PR01217">
    <property type="entry name" value="PRICHEXTENSN"/>
</dbReference>
<feature type="region of interest" description="Disordered" evidence="1">
    <location>
        <begin position="1"/>
        <end position="148"/>
    </location>
</feature>
<gene>
    <name evidence="2" type="ORF">TRITD_6Bv1G143260</name>
</gene>